<dbReference type="VEuPathDB" id="CryptoDB:Cvel_2505"/>
<evidence type="ECO:0000313" key="1">
    <source>
        <dbReference type="EMBL" id="CEM56111.1"/>
    </source>
</evidence>
<proteinExistence type="predicted"/>
<dbReference type="AlphaFoldDB" id="A0A0G4IFV6"/>
<accession>A0A0G4IFV6</accession>
<dbReference type="PROSITE" id="PS50092">
    <property type="entry name" value="TSP1"/>
    <property type="match status" value="1"/>
</dbReference>
<organism evidence="1">
    <name type="scientific">Chromera velia CCMP2878</name>
    <dbReference type="NCBI Taxonomy" id="1169474"/>
    <lineage>
        <taxon>Eukaryota</taxon>
        <taxon>Sar</taxon>
        <taxon>Alveolata</taxon>
        <taxon>Colpodellida</taxon>
        <taxon>Chromeraceae</taxon>
        <taxon>Chromera</taxon>
    </lineage>
</organism>
<name>A0A0G4IFV6_9ALVE</name>
<dbReference type="InterPro" id="IPR000884">
    <property type="entry name" value="TSP1_rpt"/>
</dbReference>
<gene>
    <name evidence="1" type="ORF">Cvel_2505</name>
</gene>
<dbReference type="EMBL" id="CDMZ01005942">
    <property type="protein sequence ID" value="CEM56111.1"/>
    <property type="molecule type" value="Genomic_DNA"/>
</dbReference>
<sequence length="955" mass="103869">MLKVGRSISSVRQSVSLVSQACQPTSRQQGPSVHCPSVSLRGCRPCWVSWPCKQKIGIEITTKSISVTDFVPSDLVDRALGFCDCWELVLSLIEDAVDSYDGETALNLRSEALTAAAELSVCMTSASLPFKVKTNKDCQLKEMYSVPPKGKAFLAELPEIGLTEYLDLAARLVQCVYGACADVLWQWFKKYLESLTTRNEILDMFDDMRDDLKRSLSDITDVSRVLRCFREGAVTLVTHLQEYSEPSTFESVQAIQRIATLSESLADSLETARELLPLLEEVYESARLLLQDPKQAILDALLSENPKSLVSPFQTVSKVPKLPELFFQVSSFFRTLTSSSDFTNLVKTVSSLPSLVNADAEQVNACAKAAFTEASERIETLREEFTQKLNRLVVTDIKIESGLVSYNNWYEFEMPWACRRPKEHCLEIPGLVKQCVDSVKFERCDIDVEIPMPNHHQPFLKIVIITAADEENPPEPSKCPTRPGLPLDIDCEVSAWSAWSTCHFDAYANTKVHEIQTCASHCASLVGGRCRHTSETPAVTVCPSGFGLTENDECVKSTCGVEGCSNEYTKSAPACPSGFTLVSSSSSSSNRQCRKETDIEPETFPVVTCVASGHRTRTRTVTVPQSGRGNVCPLLQQSERCIPTIPDPPGICRMGKWGAWSVCSAGEQVRQRRHISGPLPSCPYLQDTCECPGGTRPCQPGGQTVPGSDSNGNRLLFTCLTTGDNPSTPIEGVEFDNGDKACKAAGNLRCLRVEYSRHNVNGGSSEWLIPSQLTCRSLTVHLPSDFAYRAVCGQGNNLATCGGDVIPHPGSSSAGYVCLTDGQSPAGPLGFSDGNEACIEGQRRYCSRVAWSCYNDLQQGGGGAPDWTPSTDFGCGWPSASFQSDNSCAYRTRCEAEPPFTTLSSCRAGEGWACVTDGDNPARALWRSGEAACAGSIGGSSASCSLINYNCHNMG</sequence>
<reference evidence="1" key="1">
    <citation type="submission" date="2014-11" db="EMBL/GenBank/DDBJ databases">
        <authorList>
            <person name="Otto D Thomas"/>
            <person name="Naeem Raeece"/>
        </authorList>
    </citation>
    <scope>NUCLEOTIDE SEQUENCE</scope>
</reference>
<protein>
    <submittedName>
        <fullName evidence="1">Uncharacterized protein</fullName>
    </submittedName>
</protein>